<protein>
    <submittedName>
        <fullName evidence="3">Putative small auxin-up RNA</fullName>
    </submittedName>
    <submittedName>
        <fullName evidence="2">SAUR-like auxin-responsive family protein</fullName>
    </submittedName>
</protein>
<evidence type="ECO:0000313" key="2">
    <source>
        <dbReference type="EMBL" id="KEH29999.1"/>
    </source>
</evidence>
<reference evidence="2 5" key="2">
    <citation type="journal article" date="2014" name="BMC Genomics">
        <title>An improved genome release (version Mt4.0) for the model legume Medicago truncatula.</title>
        <authorList>
            <person name="Tang H."/>
            <person name="Krishnakumar V."/>
            <person name="Bidwell S."/>
            <person name="Rosen B."/>
            <person name="Chan A."/>
            <person name="Zhou S."/>
            <person name="Gentzbittel L."/>
            <person name="Childs K.L."/>
            <person name="Yandell M."/>
            <person name="Gundlach H."/>
            <person name="Mayer K.F."/>
            <person name="Schwartz D.C."/>
            <person name="Town C.D."/>
        </authorList>
    </citation>
    <scope>GENOME REANNOTATION</scope>
    <source>
        <strain evidence="2">A17</strain>
        <strain evidence="4 5">cv. Jemalong A17</strain>
    </source>
</reference>
<dbReference type="EnsemblPlants" id="KEH29999">
    <property type="protein sequence ID" value="KEH29999"/>
    <property type="gene ID" value="MTR_4g057810"/>
</dbReference>
<dbReference type="GO" id="GO:0009733">
    <property type="term" value="P:response to auxin"/>
    <property type="evidence" value="ECO:0007669"/>
    <property type="project" value="InterPro"/>
</dbReference>
<dbReference type="Proteomes" id="UP000265566">
    <property type="component" value="Chromosome 4"/>
</dbReference>
<dbReference type="STRING" id="3880.A0A072UJS2"/>
<organism evidence="2 5">
    <name type="scientific">Medicago truncatula</name>
    <name type="common">Barrel medic</name>
    <name type="synonym">Medicago tribuloides</name>
    <dbReference type="NCBI Taxonomy" id="3880"/>
    <lineage>
        <taxon>Eukaryota</taxon>
        <taxon>Viridiplantae</taxon>
        <taxon>Streptophyta</taxon>
        <taxon>Embryophyta</taxon>
        <taxon>Tracheophyta</taxon>
        <taxon>Spermatophyta</taxon>
        <taxon>Magnoliopsida</taxon>
        <taxon>eudicotyledons</taxon>
        <taxon>Gunneridae</taxon>
        <taxon>Pentapetalae</taxon>
        <taxon>rosids</taxon>
        <taxon>fabids</taxon>
        <taxon>Fabales</taxon>
        <taxon>Fabaceae</taxon>
        <taxon>Papilionoideae</taxon>
        <taxon>50 kb inversion clade</taxon>
        <taxon>NPAAA clade</taxon>
        <taxon>Hologalegina</taxon>
        <taxon>IRL clade</taxon>
        <taxon>Trifolieae</taxon>
        <taxon>Medicago</taxon>
    </lineage>
</organism>
<proteinExistence type="inferred from homology"/>
<dbReference type="KEGG" id="mtr:25492408"/>
<dbReference type="OrthoDB" id="1930622at2759"/>
<keyword evidence="5" id="KW-1185">Reference proteome</keyword>
<evidence type="ECO:0000313" key="5">
    <source>
        <dbReference type="Proteomes" id="UP000002051"/>
    </source>
</evidence>
<dbReference type="PANTHER" id="PTHR31374">
    <property type="entry name" value="AUXIN-INDUCED PROTEIN-LIKE-RELATED"/>
    <property type="match status" value="1"/>
</dbReference>
<evidence type="ECO:0000313" key="3">
    <source>
        <dbReference type="EMBL" id="RHN60684.1"/>
    </source>
</evidence>
<dbReference type="EMBL" id="CM001220">
    <property type="protein sequence ID" value="KEH29999.1"/>
    <property type="molecule type" value="Genomic_DNA"/>
</dbReference>
<evidence type="ECO:0000256" key="1">
    <source>
        <dbReference type="ARBA" id="ARBA00006974"/>
    </source>
</evidence>
<dbReference type="Proteomes" id="UP000002051">
    <property type="component" value="Chromosome 4"/>
</dbReference>
<sequence>MVVVGGILKLKNNVFKKLQKTLLLGRKDNKSRYEAKDVKKGHFVVIAKDEDEAKRFIVPLSCLTNPIFVSLLEEAAEKYGFNGDGAITVPCRPNEFQMILEQQMHDEAIDDIRKIKISDKK</sequence>
<dbReference type="AlphaFoldDB" id="A0A072UJS2"/>
<dbReference type="InterPro" id="IPR003676">
    <property type="entry name" value="SAUR_fam"/>
</dbReference>
<dbReference type="HOGENOM" id="CLU_098106_1_1_1"/>
<reference evidence="2 5" key="1">
    <citation type="journal article" date="2011" name="Nature">
        <title>The Medicago genome provides insight into the evolution of rhizobial symbioses.</title>
        <authorList>
            <person name="Young N.D."/>
            <person name="Debelle F."/>
            <person name="Oldroyd G.E."/>
            <person name="Geurts R."/>
            <person name="Cannon S.B."/>
            <person name="Udvardi M.K."/>
            <person name="Benedito V.A."/>
            <person name="Mayer K.F."/>
            <person name="Gouzy J."/>
            <person name="Schoof H."/>
            <person name="Van de Peer Y."/>
            <person name="Proost S."/>
            <person name="Cook D.R."/>
            <person name="Meyers B.C."/>
            <person name="Spannagl M."/>
            <person name="Cheung F."/>
            <person name="De Mita S."/>
            <person name="Krishnakumar V."/>
            <person name="Gundlach H."/>
            <person name="Zhou S."/>
            <person name="Mudge J."/>
            <person name="Bharti A.K."/>
            <person name="Murray J.D."/>
            <person name="Naoumkina M.A."/>
            <person name="Rosen B."/>
            <person name="Silverstein K.A."/>
            <person name="Tang H."/>
            <person name="Rombauts S."/>
            <person name="Zhao P.X."/>
            <person name="Zhou P."/>
            <person name="Barbe V."/>
            <person name="Bardou P."/>
            <person name="Bechner M."/>
            <person name="Bellec A."/>
            <person name="Berger A."/>
            <person name="Berges H."/>
            <person name="Bidwell S."/>
            <person name="Bisseling T."/>
            <person name="Choisne N."/>
            <person name="Couloux A."/>
            <person name="Denny R."/>
            <person name="Deshpande S."/>
            <person name="Dai X."/>
            <person name="Doyle J.J."/>
            <person name="Dudez A.M."/>
            <person name="Farmer A.D."/>
            <person name="Fouteau S."/>
            <person name="Franken C."/>
            <person name="Gibelin C."/>
            <person name="Gish J."/>
            <person name="Goldstein S."/>
            <person name="Gonzalez A.J."/>
            <person name="Green P.J."/>
            <person name="Hallab A."/>
            <person name="Hartog M."/>
            <person name="Hua A."/>
            <person name="Humphray S.J."/>
            <person name="Jeong D.H."/>
            <person name="Jing Y."/>
            <person name="Jocker A."/>
            <person name="Kenton S.M."/>
            <person name="Kim D.J."/>
            <person name="Klee K."/>
            <person name="Lai H."/>
            <person name="Lang C."/>
            <person name="Lin S."/>
            <person name="Macmil S.L."/>
            <person name="Magdelenat G."/>
            <person name="Matthews L."/>
            <person name="McCorrison J."/>
            <person name="Monaghan E.L."/>
            <person name="Mun J.H."/>
            <person name="Najar F.Z."/>
            <person name="Nicholson C."/>
            <person name="Noirot C."/>
            <person name="O'Bleness M."/>
            <person name="Paule C.R."/>
            <person name="Poulain J."/>
            <person name="Prion F."/>
            <person name="Qin B."/>
            <person name="Qu C."/>
            <person name="Retzel E.F."/>
            <person name="Riddle C."/>
            <person name="Sallet E."/>
            <person name="Samain S."/>
            <person name="Samson N."/>
            <person name="Sanders I."/>
            <person name="Saurat O."/>
            <person name="Scarpelli C."/>
            <person name="Schiex T."/>
            <person name="Segurens B."/>
            <person name="Severin A.J."/>
            <person name="Sherrier D.J."/>
            <person name="Shi R."/>
            <person name="Sims S."/>
            <person name="Singer S.R."/>
            <person name="Sinharoy S."/>
            <person name="Sterck L."/>
            <person name="Viollet A."/>
            <person name="Wang B.B."/>
            <person name="Wang K."/>
            <person name="Wang M."/>
            <person name="Wang X."/>
            <person name="Warfsmann J."/>
            <person name="Weissenbach J."/>
            <person name="White D.D."/>
            <person name="White J.D."/>
            <person name="Wiley G.B."/>
            <person name="Wincker P."/>
            <person name="Xing Y."/>
            <person name="Yang L."/>
            <person name="Yao Z."/>
            <person name="Ying F."/>
            <person name="Zhai J."/>
            <person name="Zhou L."/>
            <person name="Zuber A."/>
            <person name="Denarie J."/>
            <person name="Dixon R.A."/>
            <person name="May G.D."/>
            <person name="Schwartz D.C."/>
            <person name="Rogers J."/>
            <person name="Quetier F."/>
            <person name="Town C.D."/>
            <person name="Roe B.A."/>
        </authorList>
    </citation>
    <scope>NUCLEOTIDE SEQUENCE [LARGE SCALE GENOMIC DNA]</scope>
    <source>
        <strain evidence="2">A17</strain>
        <strain evidence="4 5">cv. Jemalong A17</strain>
    </source>
</reference>
<evidence type="ECO:0000313" key="4">
    <source>
        <dbReference type="EnsemblPlants" id="KEH29999"/>
    </source>
</evidence>
<dbReference type="Pfam" id="PF02519">
    <property type="entry name" value="Auxin_inducible"/>
    <property type="match status" value="1"/>
</dbReference>
<reference evidence="3" key="4">
    <citation type="journal article" date="2018" name="Nat. Plants">
        <title>Whole-genome landscape of Medicago truncatula symbiotic genes.</title>
        <authorList>
            <person name="Pecrix Y."/>
            <person name="Gamas P."/>
            <person name="Carrere S."/>
        </authorList>
    </citation>
    <scope>NUCLEOTIDE SEQUENCE</scope>
    <source>
        <tissue evidence="3">Leaves</tissue>
    </source>
</reference>
<comment type="similarity">
    <text evidence="1">Belongs to the ARG7 family.</text>
</comment>
<accession>A0A072UJS2</accession>
<dbReference type="EMBL" id="PSQE01000004">
    <property type="protein sequence ID" value="RHN60684.1"/>
    <property type="molecule type" value="Genomic_DNA"/>
</dbReference>
<gene>
    <name evidence="4" type="primary">25492408</name>
    <name evidence="2" type="ordered locus">MTR_4g057810</name>
    <name evidence="3" type="ORF">MtrunA17_Chr4g0028491</name>
</gene>
<reference evidence="4" key="3">
    <citation type="submission" date="2015-04" db="UniProtKB">
        <authorList>
            <consortium name="EnsemblPlants"/>
        </authorList>
    </citation>
    <scope>IDENTIFICATION</scope>
    <source>
        <strain evidence="4">cv. Jemalong A17</strain>
    </source>
</reference>
<dbReference type="PANTHER" id="PTHR31374:SF16">
    <property type="entry name" value="AUXIN-RESPONSIVE FAMILY PROTEIN"/>
    <property type="match status" value="1"/>
</dbReference>
<dbReference type="Gramene" id="rna23035">
    <property type="protein sequence ID" value="RHN60684.1"/>
    <property type="gene ID" value="gene23035"/>
</dbReference>
<name>A0A072UJS2_MEDTR</name>